<name>A0A8J2TYJ6_9MICO</name>
<evidence type="ECO:0000313" key="3">
    <source>
        <dbReference type="Proteomes" id="UP000616114"/>
    </source>
</evidence>
<dbReference type="InterPro" id="IPR011009">
    <property type="entry name" value="Kinase-like_dom_sf"/>
</dbReference>
<dbReference type="RefSeq" id="WP_188550724.1">
    <property type="nucleotide sequence ID" value="NZ_BMFY01000007.1"/>
</dbReference>
<dbReference type="Proteomes" id="UP000616114">
    <property type="component" value="Unassembled WGS sequence"/>
</dbReference>
<reference evidence="2" key="1">
    <citation type="journal article" date="2014" name="Int. J. Syst. Evol. Microbiol.">
        <title>Complete genome sequence of Corynebacterium casei LMG S-19264T (=DSM 44701T), isolated from a smear-ripened cheese.</title>
        <authorList>
            <consortium name="US DOE Joint Genome Institute (JGI-PGF)"/>
            <person name="Walter F."/>
            <person name="Albersmeier A."/>
            <person name="Kalinowski J."/>
            <person name="Ruckert C."/>
        </authorList>
    </citation>
    <scope>NUCLEOTIDE SEQUENCE</scope>
    <source>
        <strain evidence="2">CGMCC 1.12785</strain>
    </source>
</reference>
<dbReference type="EMBL" id="BMFY01000007">
    <property type="protein sequence ID" value="GGA16653.1"/>
    <property type="molecule type" value="Genomic_DNA"/>
</dbReference>
<evidence type="ECO:0000313" key="2">
    <source>
        <dbReference type="EMBL" id="GGA16653.1"/>
    </source>
</evidence>
<organism evidence="2 3">
    <name type="scientific">Sediminivirga luteola</name>
    <dbReference type="NCBI Taxonomy" id="1774748"/>
    <lineage>
        <taxon>Bacteria</taxon>
        <taxon>Bacillati</taxon>
        <taxon>Actinomycetota</taxon>
        <taxon>Actinomycetes</taxon>
        <taxon>Micrococcales</taxon>
        <taxon>Brevibacteriaceae</taxon>
        <taxon>Sediminivirga</taxon>
    </lineage>
</organism>
<comment type="caution">
    <text evidence="2">The sequence shown here is derived from an EMBL/GenBank/DDBJ whole genome shotgun (WGS) entry which is preliminary data.</text>
</comment>
<accession>A0A8J2TYJ6</accession>
<sequence length="408" mass="43894">MTAGLLSHDERLVRLAGLPFAAELLDDAALSERLGRPVRAVYVRVKEGRSLVVAWHPSDCGESGEYGDGDPGVSAQAGGWAAVLADPDKYRNALRRAARAGQQIRVHEDSGPYLLSGPVASDPELARPLHDLGLPVTGLRPLRYNPRRRLVAAETPEAAGHAHGRVLRIAARPETHLVHAAARWAQLGAPVLPVEPLGRRSTAMASQLWGHGDLLRTPRLEAALAAGEVIARVHEAGQATPQEHGRAVAPADVSGAADAVHRLVPALGSRVQALAEALTPGVRRSEAETGTHTELHGDLSPDQILVGDGEIRIIDLDRAGRGPAARDIGSWLAACRRQDLPELAEGFLQGYRHAGSRHARHALRVGELAAWEAYAQLAAAVEPFRRREHDWPETIARRVRLAEEALER</sequence>
<dbReference type="InterPro" id="IPR002575">
    <property type="entry name" value="Aminoglycoside_PTrfase"/>
</dbReference>
<evidence type="ECO:0000259" key="1">
    <source>
        <dbReference type="Pfam" id="PF01636"/>
    </source>
</evidence>
<dbReference type="Pfam" id="PF01636">
    <property type="entry name" value="APH"/>
    <property type="match status" value="1"/>
</dbReference>
<dbReference type="Gene3D" id="3.90.1200.10">
    <property type="match status" value="1"/>
</dbReference>
<dbReference type="SUPFAM" id="SSF56112">
    <property type="entry name" value="Protein kinase-like (PK-like)"/>
    <property type="match status" value="1"/>
</dbReference>
<keyword evidence="3" id="KW-1185">Reference proteome</keyword>
<protein>
    <recommendedName>
        <fullName evidence="1">Aminoglycoside phosphotransferase domain-containing protein</fullName>
    </recommendedName>
</protein>
<gene>
    <name evidence="2" type="ORF">GCM10011333_19720</name>
</gene>
<proteinExistence type="predicted"/>
<dbReference type="AlphaFoldDB" id="A0A8J2TYJ6"/>
<feature type="domain" description="Aminoglycoside phosphotransferase" evidence="1">
    <location>
        <begin position="166"/>
        <end position="355"/>
    </location>
</feature>
<reference evidence="2" key="2">
    <citation type="submission" date="2020-09" db="EMBL/GenBank/DDBJ databases">
        <authorList>
            <person name="Sun Q."/>
            <person name="Zhou Y."/>
        </authorList>
    </citation>
    <scope>NUCLEOTIDE SEQUENCE</scope>
    <source>
        <strain evidence="2">CGMCC 1.12785</strain>
    </source>
</reference>